<feature type="transmembrane region" description="Helical" evidence="2">
    <location>
        <begin position="495"/>
        <end position="512"/>
    </location>
</feature>
<feature type="transmembrane region" description="Helical" evidence="2">
    <location>
        <begin position="311"/>
        <end position="329"/>
    </location>
</feature>
<feature type="transmembrane region" description="Helical" evidence="2">
    <location>
        <begin position="1121"/>
        <end position="1140"/>
    </location>
</feature>
<feature type="transmembrane region" description="Helical" evidence="2">
    <location>
        <begin position="762"/>
        <end position="780"/>
    </location>
</feature>
<keyword evidence="2" id="KW-0472">Membrane</keyword>
<reference evidence="3 4" key="1">
    <citation type="submission" date="2019-06" db="EMBL/GenBank/DDBJ databases">
        <title>Whole genome shotgun sequence of Cellulomonas gelida NBRC 3748.</title>
        <authorList>
            <person name="Hosoyama A."/>
            <person name="Uohara A."/>
            <person name="Ohji S."/>
            <person name="Ichikawa N."/>
        </authorList>
    </citation>
    <scope>NUCLEOTIDE SEQUENCE [LARGE SCALE GENOMIC DNA]</scope>
    <source>
        <strain evidence="3 4">NBRC 3748</strain>
    </source>
</reference>
<feature type="compositionally biased region" description="Pro residues" evidence="1">
    <location>
        <begin position="120"/>
        <end position="131"/>
    </location>
</feature>
<feature type="transmembrane region" description="Helical" evidence="2">
    <location>
        <begin position="205"/>
        <end position="226"/>
    </location>
</feature>
<proteinExistence type="predicted"/>
<name>A0A4Y3KEX1_9CELL</name>
<feature type="transmembrane region" description="Helical" evidence="2">
    <location>
        <begin position="927"/>
        <end position="945"/>
    </location>
</feature>
<feature type="transmembrane region" description="Helical" evidence="2">
    <location>
        <begin position="985"/>
        <end position="1004"/>
    </location>
</feature>
<feature type="transmembrane region" description="Helical" evidence="2">
    <location>
        <begin position="367"/>
        <end position="385"/>
    </location>
</feature>
<dbReference type="InterPro" id="IPR058062">
    <property type="entry name" value="SCO7613_C"/>
</dbReference>
<feature type="transmembrane region" description="Helical" evidence="2">
    <location>
        <begin position="786"/>
        <end position="803"/>
    </location>
</feature>
<dbReference type="EMBL" id="BJLQ01000002">
    <property type="protein sequence ID" value="GEA82929.1"/>
    <property type="molecule type" value="Genomic_DNA"/>
</dbReference>
<feature type="region of interest" description="Disordered" evidence="1">
    <location>
        <begin position="68"/>
        <end position="133"/>
    </location>
</feature>
<feature type="transmembrane region" description="Helical" evidence="2">
    <location>
        <begin position="341"/>
        <end position="360"/>
    </location>
</feature>
<keyword evidence="2" id="KW-1133">Transmembrane helix</keyword>
<evidence type="ECO:0000313" key="4">
    <source>
        <dbReference type="Proteomes" id="UP000320461"/>
    </source>
</evidence>
<feature type="transmembrane region" description="Helical" evidence="2">
    <location>
        <begin position="1172"/>
        <end position="1192"/>
    </location>
</feature>
<keyword evidence="4" id="KW-1185">Reference proteome</keyword>
<feature type="transmembrane region" description="Helical" evidence="2">
    <location>
        <begin position="810"/>
        <end position="828"/>
    </location>
</feature>
<feature type="transmembrane region" description="Helical" evidence="2">
    <location>
        <begin position="681"/>
        <end position="699"/>
    </location>
</feature>
<feature type="compositionally biased region" description="Pro residues" evidence="1">
    <location>
        <begin position="99"/>
        <end position="111"/>
    </location>
</feature>
<feature type="transmembrane region" description="Helical" evidence="2">
    <location>
        <begin position="1096"/>
        <end position="1114"/>
    </location>
</feature>
<feature type="transmembrane region" description="Helical" evidence="2">
    <location>
        <begin position="1016"/>
        <end position="1038"/>
    </location>
</feature>
<comment type="caution">
    <text evidence="3">The sequence shown here is derived from an EMBL/GenBank/DDBJ whole genome shotgun (WGS) entry which is preliminary data.</text>
</comment>
<dbReference type="NCBIfam" id="NF047321">
    <property type="entry name" value="SCO7613_CTERM"/>
    <property type="match status" value="1"/>
</dbReference>
<feature type="transmembrane region" description="Helical" evidence="2">
    <location>
        <begin position="173"/>
        <end position="193"/>
    </location>
</feature>
<feature type="transmembrane region" description="Helical" evidence="2">
    <location>
        <begin position="431"/>
        <end position="458"/>
    </location>
</feature>
<gene>
    <name evidence="3" type="ORF">CGE01nite_01800</name>
</gene>
<protein>
    <submittedName>
        <fullName evidence="3">Uncharacterized protein</fullName>
    </submittedName>
</protein>
<feature type="transmembrane region" description="Helical" evidence="2">
    <location>
        <begin position="518"/>
        <end position="537"/>
    </location>
</feature>
<feature type="transmembrane region" description="Helical" evidence="2">
    <location>
        <begin position="470"/>
        <end position="488"/>
    </location>
</feature>
<feature type="transmembrane region" description="Helical" evidence="2">
    <location>
        <begin position="957"/>
        <end position="979"/>
    </location>
</feature>
<feature type="transmembrane region" description="Helical" evidence="2">
    <location>
        <begin position="711"/>
        <end position="729"/>
    </location>
</feature>
<accession>A0A4Y3KEX1</accession>
<feature type="transmembrane region" description="Helical" evidence="2">
    <location>
        <begin position="1198"/>
        <end position="1218"/>
    </location>
</feature>
<feature type="transmembrane region" description="Helical" evidence="2">
    <location>
        <begin position="1070"/>
        <end position="1090"/>
    </location>
</feature>
<feature type="transmembrane region" description="Helical" evidence="2">
    <location>
        <begin position="834"/>
        <end position="850"/>
    </location>
</feature>
<feature type="transmembrane region" description="Helical" evidence="2">
    <location>
        <begin position="568"/>
        <end position="588"/>
    </location>
</feature>
<feature type="transmembrane region" description="Helical" evidence="2">
    <location>
        <begin position="650"/>
        <end position="669"/>
    </location>
</feature>
<feature type="transmembrane region" description="Helical" evidence="2">
    <location>
        <begin position="391"/>
        <end position="410"/>
    </location>
</feature>
<feature type="region of interest" description="Disordered" evidence="1">
    <location>
        <begin position="858"/>
        <end position="879"/>
    </location>
</feature>
<feature type="transmembrane region" description="Helical" evidence="2">
    <location>
        <begin position="1044"/>
        <end position="1063"/>
    </location>
</feature>
<feature type="transmembrane region" description="Helical" evidence="2">
    <location>
        <begin position="735"/>
        <end position="755"/>
    </location>
</feature>
<dbReference type="OrthoDB" id="4829995at2"/>
<dbReference type="AlphaFoldDB" id="A0A4Y3KEX1"/>
<sequence>MVPTPLEHARQLLLDPHRCPACGTRLASPRCPGCGLDLAGDAGARVWEASRAAAEALAHHAEVLTSVRSGQRPAFGPPASAGPLARPASSSDVLSRPAPALPGAPVPPPPASGVSGAPHPAGPQVPGPWRPVEPRPVRPPWRVQTVLVTLGAALLGLASLVFLVFTWELLTLPVRAGLVVVGTAAVLALAVLLRRRGLVQSAEAVAALGSALLTLDVWALWATGVFASAPGWLVGGMGLLLCGALLALYGLRTGLRAGSTAAAVLVPAAPLPLAAAAEHAWLTVTALLLSLGLATLRHLPAVRTRVAERRVLAAFAGAAATVAALVLVVELTRTAPRHTVALAVLGAVLVAALAAQSLLARGPAARVWAAASGLLAALLTAITVPPLADSFAPWSAPAAVLLATAVVLAASPARPVTVPRERGGRATTAALVAAGTAAFLAVPEVAVFTAEGILAVLVPDGTPGAAAGPAAVTTVASIVLATALGLRLAPSMRQVAVALTCASTLAGVAILARSVPSTTLALTALALVAVGAPLRAPWRTHTRALAVAAAAAAVVAGLDGGASGAPTTWALALVAALVTATLVTLVVARGGRWRAPAAGLAVVPLTFALATTARIVGASPADAACLAAALVGTGVVVLVLLRAGERAERFTALAVAACVQAVTWLVTLVEAGAEPGTQPAVALLPLAAAAQALGLAALGRHRVGMRVRQPAAAVVAPLLALALATSRAVTGQPALSAVLVGAAVLGCATVLVARAMPGFRELLEVSGAGVAAVALAAALVDAPSGVVTLQLALAAVTAGVVGLAPDRRAVGWWALGFAVLASWSGLAVRDVGTPEAYTAPLGLVLGVIGVRRVRRDARTTSEAPGGAPPGLQSTGLQSTGLQSTGLQSTGLPLLAAGVLLVGLPPSLVDDPAVLGSAGSALVLDRTVLLTVAVVGLALGALRLAGSTRPATAGAGRVLAACAAVLAVAGPLRRAVVALLDEPPTAVEAWSLPAALVLGLATLAARRSGGPRPVVLVGAWCTVLAAAVPTVATAAAQLGDDTATGVLRLVAVGLAGTALALVGVRRGALAVTAPGLTALALAGATGALAGGPLPPDAVLAVTGAAAGVVGTAWLVRTPTAGSWPTLGTPGLLVLAPALVGLQVDPDPWRWVVVLIGGTAAVLLGAVRRWQSPFVVGAVVLAAEVLLQLGAAATSVVANIGWWPLLFVGGAVLTVVGVTYEKRLRDAREATRFVSRMR</sequence>
<feature type="transmembrane region" description="Helical" evidence="2">
    <location>
        <begin position="544"/>
        <end position="562"/>
    </location>
</feature>
<evidence type="ECO:0000256" key="1">
    <source>
        <dbReference type="SAM" id="MobiDB-lite"/>
    </source>
</evidence>
<keyword evidence="2" id="KW-0812">Transmembrane</keyword>
<feature type="transmembrane region" description="Helical" evidence="2">
    <location>
        <begin position="890"/>
        <end position="907"/>
    </location>
</feature>
<feature type="transmembrane region" description="Helical" evidence="2">
    <location>
        <begin position="145"/>
        <end position="167"/>
    </location>
</feature>
<evidence type="ECO:0000313" key="3">
    <source>
        <dbReference type="EMBL" id="GEA82929.1"/>
    </source>
</evidence>
<feature type="transmembrane region" description="Helical" evidence="2">
    <location>
        <begin position="232"/>
        <end position="251"/>
    </location>
</feature>
<dbReference type="Proteomes" id="UP000320461">
    <property type="component" value="Unassembled WGS sequence"/>
</dbReference>
<dbReference type="RefSeq" id="WP_141368414.1">
    <property type="nucleotide sequence ID" value="NZ_BJLQ01000002.1"/>
</dbReference>
<organism evidence="3 4">
    <name type="scientific">Cellulomonas gelida</name>
    <dbReference type="NCBI Taxonomy" id="1712"/>
    <lineage>
        <taxon>Bacteria</taxon>
        <taxon>Bacillati</taxon>
        <taxon>Actinomycetota</taxon>
        <taxon>Actinomycetes</taxon>
        <taxon>Micrococcales</taxon>
        <taxon>Cellulomonadaceae</taxon>
        <taxon>Cellulomonas</taxon>
    </lineage>
</organism>
<feature type="transmembrane region" description="Helical" evidence="2">
    <location>
        <begin position="1146"/>
        <end position="1165"/>
    </location>
</feature>
<feature type="transmembrane region" description="Helical" evidence="2">
    <location>
        <begin position="258"/>
        <end position="275"/>
    </location>
</feature>
<evidence type="ECO:0000256" key="2">
    <source>
        <dbReference type="SAM" id="Phobius"/>
    </source>
</evidence>
<feature type="transmembrane region" description="Helical" evidence="2">
    <location>
        <begin position="621"/>
        <end position="641"/>
    </location>
</feature>
<feature type="transmembrane region" description="Helical" evidence="2">
    <location>
        <begin position="595"/>
        <end position="615"/>
    </location>
</feature>
<feature type="transmembrane region" description="Helical" evidence="2">
    <location>
        <begin position="281"/>
        <end position="299"/>
    </location>
</feature>